<dbReference type="GO" id="GO:0006606">
    <property type="term" value="P:protein import into nucleus"/>
    <property type="evidence" value="ECO:0007669"/>
    <property type="project" value="TreeGrafter"/>
</dbReference>
<dbReference type="InterPro" id="IPR004870">
    <property type="entry name" value="Nucleoporin_Nup155"/>
</dbReference>
<dbReference type="Gene3D" id="1.10.167.20">
    <property type="match status" value="1"/>
</dbReference>
<keyword evidence="9" id="KW-1185">Reference proteome</keyword>
<dbReference type="Gene3D" id="1.20.58.1780">
    <property type="match status" value="1"/>
</dbReference>
<proteinExistence type="inferred from homology"/>
<keyword evidence="3" id="KW-0813">Transport</keyword>
<evidence type="ECO:0000256" key="4">
    <source>
        <dbReference type="ARBA" id="ARBA00023242"/>
    </source>
</evidence>
<dbReference type="PANTHER" id="PTHR10350:SF6">
    <property type="entry name" value="NUCLEAR PORE COMPLEX PROTEIN NUP155"/>
    <property type="match status" value="1"/>
</dbReference>
<feature type="compositionally biased region" description="Polar residues" evidence="5">
    <location>
        <begin position="39"/>
        <end position="50"/>
    </location>
</feature>
<evidence type="ECO:0000259" key="6">
    <source>
        <dbReference type="Pfam" id="PF03177"/>
    </source>
</evidence>
<evidence type="ECO:0000256" key="5">
    <source>
        <dbReference type="SAM" id="MobiDB-lite"/>
    </source>
</evidence>
<organism evidence="8 9">
    <name type="scientific">Ogataea philodendri</name>
    <dbReference type="NCBI Taxonomy" id="1378263"/>
    <lineage>
        <taxon>Eukaryota</taxon>
        <taxon>Fungi</taxon>
        <taxon>Dikarya</taxon>
        <taxon>Ascomycota</taxon>
        <taxon>Saccharomycotina</taxon>
        <taxon>Pichiomycetes</taxon>
        <taxon>Pichiales</taxon>
        <taxon>Pichiaceae</taxon>
        <taxon>Ogataea</taxon>
    </lineage>
</organism>
<dbReference type="InterPro" id="IPR042537">
    <property type="entry name" value="Nucleoporin_Nup155_C_2"/>
</dbReference>
<dbReference type="GO" id="GO:0044611">
    <property type="term" value="C:nuclear pore inner ring"/>
    <property type="evidence" value="ECO:0007669"/>
    <property type="project" value="TreeGrafter"/>
</dbReference>
<evidence type="ECO:0000256" key="2">
    <source>
        <dbReference type="ARBA" id="ARBA00007373"/>
    </source>
</evidence>
<comment type="caution">
    <text evidence="8">The sequence shown here is derived from an EMBL/GenBank/DDBJ whole genome shotgun (WGS) entry which is preliminary data.</text>
</comment>
<dbReference type="Pfam" id="PF08801">
    <property type="entry name" value="Nucleoporin_N"/>
    <property type="match status" value="1"/>
</dbReference>
<dbReference type="Gene3D" id="1.20.120.1050">
    <property type="match status" value="1"/>
</dbReference>
<evidence type="ECO:0000259" key="7">
    <source>
        <dbReference type="Pfam" id="PF08801"/>
    </source>
</evidence>
<dbReference type="Gene3D" id="1.25.40.440">
    <property type="entry name" value="Nucleoporin, helical domain, central subdomain"/>
    <property type="match status" value="1"/>
</dbReference>
<dbReference type="GO" id="GO:0017056">
    <property type="term" value="F:structural constituent of nuclear pore"/>
    <property type="evidence" value="ECO:0007669"/>
    <property type="project" value="InterPro"/>
</dbReference>
<dbReference type="PANTHER" id="PTHR10350">
    <property type="entry name" value="NUCLEAR PORE COMPLEX PROTEIN NUP155"/>
    <property type="match status" value="1"/>
</dbReference>
<feature type="domain" description="Nucleoporin Nup133/Nup155-like N-terminal" evidence="7">
    <location>
        <begin position="135"/>
        <end position="610"/>
    </location>
</feature>
<dbReference type="GO" id="GO:0006405">
    <property type="term" value="P:RNA export from nucleus"/>
    <property type="evidence" value="ECO:0007669"/>
    <property type="project" value="TreeGrafter"/>
</dbReference>
<dbReference type="GO" id="GO:0000972">
    <property type="term" value="P:transcription-dependent tethering of RNA polymerase II gene DNA at nuclear periphery"/>
    <property type="evidence" value="ECO:0007669"/>
    <property type="project" value="TreeGrafter"/>
</dbReference>
<dbReference type="GO" id="GO:0036228">
    <property type="term" value="P:protein localization to nuclear inner membrane"/>
    <property type="evidence" value="ECO:0007669"/>
    <property type="project" value="TreeGrafter"/>
</dbReference>
<dbReference type="GeneID" id="70232495"/>
<reference evidence="8" key="1">
    <citation type="journal article" date="2021" name="Open Biol.">
        <title>Shared evolutionary footprints suggest mitochondrial oxidative damage underlies multiple complex I losses in fungi.</title>
        <authorList>
            <person name="Schikora-Tamarit M.A."/>
            <person name="Marcet-Houben M."/>
            <person name="Nosek J."/>
            <person name="Gabaldon T."/>
        </authorList>
    </citation>
    <scope>NUCLEOTIDE SEQUENCE</scope>
    <source>
        <strain evidence="8">CBS6075</strain>
    </source>
</reference>
<dbReference type="Gene3D" id="1.25.40.450">
    <property type="entry name" value="Nucleoporin, helical domain, N-terminal subdomain"/>
    <property type="match status" value="1"/>
</dbReference>
<dbReference type="OrthoDB" id="338970at2759"/>
<keyword evidence="4" id="KW-0539">Nucleus</keyword>
<protein>
    <recommendedName>
        <fullName evidence="10">Nucleoporin</fullName>
    </recommendedName>
</protein>
<reference evidence="8" key="2">
    <citation type="submission" date="2021-01" db="EMBL/GenBank/DDBJ databases">
        <authorList>
            <person name="Schikora-Tamarit M.A."/>
        </authorList>
    </citation>
    <scope>NUCLEOTIDE SEQUENCE</scope>
    <source>
        <strain evidence="8">CBS6075</strain>
    </source>
</reference>
<feature type="domain" description="Nucleoporin Nup133/Nup155-like C-terminal" evidence="6">
    <location>
        <begin position="690"/>
        <end position="1407"/>
    </location>
</feature>
<dbReference type="Pfam" id="PF03177">
    <property type="entry name" value="Nucleoporin_C"/>
    <property type="match status" value="1"/>
</dbReference>
<dbReference type="InterPro" id="IPR042533">
    <property type="entry name" value="Nucleoporin_Nup155_C_1"/>
</dbReference>
<sequence length="1420" mass="160708">MSVHFGQVLGFGSSSDAKKEAKLEVSDFQKKRAARKANVPTSTATPSGIGSLFPSTRLTSSLSTGFNSSQLMNYQLTSEKSLPLLSSTPPMSLVSQSIQSAIEKDNNTPPLSEVLTKYAIDNYNYKPNESLGPFSRFEKSSIYNIPDQIFQEYHSLDCITNMGLLNELQRAWLTIDNKLIIWNYKASSHESEYFTIDELKNTILTVKLIKPKPGVFVNSVNYLLLVSTSMDIHILAVEYTPENLTISDTKMSVPTHGLIVNKFITFDQTNDIFFTGIGDGENVWRLSYSNTDEWFQRNCYKECLTKSGLSSVVPNYNVFQKLPGLGLLGQETDSKIETIVQLEIDSSRRILYTLSSKSTIRAYRLKVSDGKVELGASVVKKPYNVLKDLATTTFNLQSTLLKKNEFEIVNIFPITKNESDNLFLVAVTNTGCRLYINGSTLYERLTLTTSYVKFPPPDSSFHDKLESLKGQQLQQGQNFMANNTKQEAPKSITKNPLNNEITPQDLKVAQENSKLLNNIKDSLIVSPGIFFCYNESQFYSSTPDYGVLKNSLQYVEDFELLDKFQTIHSIEAMSPSFHATNTPKGYCNEFAIQYLAPPLEIAVLTTTGIHTYRYRTPDMIIEDSLDDKTFNEFVNKYGSCEACSSVLYLACKYGQPDSFRNLATKYFISGGKNSKLNKNLPAIVDNVELSDRYYSVILLLSRLLREFWDKEIFKLDPNVKFNKSGFIIEDSLKKLTNEKVLLSGLNITRQELEYFLCSLIIILSFFNENKKIIPGLLGPLYETGANSKELELCLQAENIGFNAILKFLESVKEGLSFLAILYDDSEKTNKNFVDVMTYLSIQSQADLSCLTFNDFFSSNDEATSKLIKEILSSVINKSISSGDSVELVANTLQEKCGSFCSTGDVLIFKAIESLKKAKDFAANNDNENKTKYLKAAAQLLSKTHDALTFETINDLTNVMLLLDYYPGAIELLLKISSSGDPTNLGLKYELEGQATLMIDDPKKLAYEKRVKLYELIFKILVDVDEKSILSLEQAANNTSFTDAKAPISYFGADGQLATQYSQLRDKSYEICLQSQDKLFHYEFYKWLVKIGVGERLLDLETSFVLDFLRDYSTKDMEMAKLLWIYYSKRENYFQSASVLFSLAISKFDIDLANRIQFLSRANGFCNCVCPPDLRQEMTFLSVTISDLLAVANLQDELLLTVLDDERVSEIAKQEAIKKLNGRVLPISDLYNNFIDPLGYYTLALVTFKISDHRNVEDILSQWESLLSKWYFKNKDSGEPFFSEINNEFIAVASRVSDTEILFPIIDLFQLLVRYFYSPEYSIKQLKPPTGVIADAFIRSGVSYGKLYYNLRDLIESTTFELFPGYLKVLQQEMSYLIATWFKNDKKLRDVISADSIKDLSDYTVDKDPVFAYIKATGNPL</sequence>
<dbReference type="EMBL" id="JAEUBE010000070">
    <property type="protein sequence ID" value="KAH3671304.1"/>
    <property type="molecule type" value="Genomic_DNA"/>
</dbReference>
<dbReference type="RefSeq" id="XP_046064603.1">
    <property type="nucleotide sequence ID" value="XM_046206456.1"/>
</dbReference>
<dbReference type="Proteomes" id="UP000769157">
    <property type="component" value="Unassembled WGS sequence"/>
</dbReference>
<gene>
    <name evidence="8" type="ORF">OGAPHI_000527</name>
</gene>
<evidence type="ECO:0000256" key="3">
    <source>
        <dbReference type="ARBA" id="ARBA00022448"/>
    </source>
</evidence>
<evidence type="ECO:0000256" key="1">
    <source>
        <dbReference type="ARBA" id="ARBA00004123"/>
    </source>
</evidence>
<evidence type="ECO:0000313" key="9">
    <source>
        <dbReference type="Proteomes" id="UP000769157"/>
    </source>
</evidence>
<name>A0A9P8PH49_9ASCO</name>
<dbReference type="FunFam" id="1.25.40.440:FF:000001">
    <property type="entry name" value="Nuclear pore complex subunit"/>
    <property type="match status" value="1"/>
</dbReference>
<evidence type="ECO:0008006" key="10">
    <source>
        <dbReference type="Google" id="ProtNLM"/>
    </source>
</evidence>
<dbReference type="InterPro" id="IPR014908">
    <property type="entry name" value="Nucleoporin_Nup133/Nup155_N"/>
</dbReference>
<comment type="similarity">
    <text evidence="2">Belongs to the non-repetitive/WGA-negative nucleoporin family.</text>
</comment>
<accession>A0A9P8PH49</accession>
<evidence type="ECO:0000313" key="8">
    <source>
        <dbReference type="EMBL" id="KAH3671304.1"/>
    </source>
</evidence>
<feature type="region of interest" description="Disordered" evidence="5">
    <location>
        <begin position="29"/>
        <end position="50"/>
    </location>
</feature>
<comment type="subcellular location">
    <subcellularLocation>
        <location evidence="1">Nucleus</location>
    </subcellularLocation>
</comment>
<dbReference type="InterPro" id="IPR007187">
    <property type="entry name" value="Nucleoporin_Nup133/Nup155_C"/>
</dbReference>